<sequence>MTRLIIGLLLFAVAALAVHAAGLLTRPRAGGGGRPARRSHESTEVAMPDSFRNISYAILLLLALGVTSGWLGGP</sequence>
<evidence type="ECO:0000313" key="2">
    <source>
        <dbReference type="EMBL" id="KAA9010267.1"/>
    </source>
</evidence>
<evidence type="ECO:0000256" key="1">
    <source>
        <dbReference type="SAM" id="Phobius"/>
    </source>
</evidence>
<keyword evidence="1" id="KW-0472">Membrane</keyword>
<dbReference type="EMBL" id="VYQE01000001">
    <property type="protein sequence ID" value="KAA9010267.1"/>
    <property type="molecule type" value="Genomic_DNA"/>
</dbReference>
<organism evidence="2 3">
    <name type="scientific">Histidinibacterium aquaticum</name>
    <dbReference type="NCBI Taxonomy" id="2613962"/>
    <lineage>
        <taxon>Bacteria</taxon>
        <taxon>Pseudomonadati</taxon>
        <taxon>Pseudomonadota</taxon>
        <taxon>Alphaproteobacteria</taxon>
        <taxon>Rhodobacterales</taxon>
        <taxon>Paracoccaceae</taxon>
        <taxon>Histidinibacterium</taxon>
    </lineage>
</organism>
<dbReference type="RefSeq" id="WP_150443753.1">
    <property type="nucleotide sequence ID" value="NZ_VYQE01000001.1"/>
</dbReference>
<proteinExistence type="predicted"/>
<feature type="transmembrane region" description="Helical" evidence="1">
    <location>
        <begin position="54"/>
        <end position="73"/>
    </location>
</feature>
<protein>
    <submittedName>
        <fullName evidence="2">Uncharacterized protein</fullName>
    </submittedName>
</protein>
<keyword evidence="1" id="KW-0812">Transmembrane</keyword>
<name>A0A5J5GQD5_9RHOB</name>
<dbReference type="AlphaFoldDB" id="A0A5J5GQD5"/>
<reference evidence="2 3" key="1">
    <citation type="submission" date="2019-09" db="EMBL/GenBank/DDBJ databases">
        <authorList>
            <person name="Park J.-S."/>
            <person name="Choi H.-J."/>
        </authorList>
    </citation>
    <scope>NUCLEOTIDE SEQUENCE [LARGE SCALE GENOMIC DNA]</scope>
    <source>
        <strain evidence="2 3">176SS1-4</strain>
    </source>
</reference>
<dbReference type="Proteomes" id="UP000326554">
    <property type="component" value="Unassembled WGS sequence"/>
</dbReference>
<keyword evidence="3" id="KW-1185">Reference proteome</keyword>
<keyword evidence="1" id="KW-1133">Transmembrane helix</keyword>
<evidence type="ECO:0000313" key="3">
    <source>
        <dbReference type="Proteomes" id="UP000326554"/>
    </source>
</evidence>
<gene>
    <name evidence="2" type="ORF">F3S47_03175</name>
</gene>
<accession>A0A5J5GQD5</accession>
<comment type="caution">
    <text evidence="2">The sequence shown here is derived from an EMBL/GenBank/DDBJ whole genome shotgun (WGS) entry which is preliminary data.</text>
</comment>